<dbReference type="AlphaFoldDB" id="A0A2H5QF20"/>
<comment type="caution">
    <text evidence="1">The sequence shown here is derived from an EMBL/GenBank/DDBJ whole genome shotgun (WGS) entry which is preliminary data.</text>
</comment>
<protein>
    <submittedName>
        <fullName evidence="1">Uncharacterized protein</fullName>
    </submittedName>
</protein>
<dbReference type="InterPro" id="IPR004158">
    <property type="entry name" value="DUF247_pln"/>
</dbReference>
<organism evidence="1 2">
    <name type="scientific">Citrus unshiu</name>
    <name type="common">Satsuma mandarin</name>
    <name type="synonym">Citrus nobilis var. unshiu</name>
    <dbReference type="NCBI Taxonomy" id="55188"/>
    <lineage>
        <taxon>Eukaryota</taxon>
        <taxon>Viridiplantae</taxon>
        <taxon>Streptophyta</taxon>
        <taxon>Embryophyta</taxon>
        <taxon>Tracheophyta</taxon>
        <taxon>Spermatophyta</taxon>
        <taxon>Magnoliopsida</taxon>
        <taxon>eudicotyledons</taxon>
        <taxon>Gunneridae</taxon>
        <taxon>Pentapetalae</taxon>
        <taxon>rosids</taxon>
        <taxon>malvids</taxon>
        <taxon>Sapindales</taxon>
        <taxon>Rutaceae</taxon>
        <taxon>Aurantioideae</taxon>
        <taxon>Citrus</taxon>
    </lineage>
</organism>
<dbReference type="EMBL" id="BDQV01000341">
    <property type="protein sequence ID" value="GAY63230.1"/>
    <property type="molecule type" value="Genomic_DNA"/>
</dbReference>
<accession>A0A2H5QF20</accession>
<dbReference type="PANTHER" id="PTHR31170:SF25">
    <property type="entry name" value="BNAA09G04570D PROTEIN"/>
    <property type="match status" value="1"/>
</dbReference>
<name>A0A2H5QF20_CITUN</name>
<dbReference type="PANTHER" id="PTHR31170">
    <property type="entry name" value="BNAC04G53230D PROTEIN"/>
    <property type="match status" value="1"/>
</dbReference>
<sequence length="366" mass="42251">SCKILRSSSHIDIDKVMEYQYIVIDESEDEEEEQQLRTVAHVSRFENQYTISNIVASVSRRLEERRRRNVVGNRKPSVSIFKLPSSLTGINYKCTQPEMVSIGPYHHGKDHPLEFEEYKCEILCHLGRDESDADLDFDEPIFTRPWLIPMLVRDIVQLENQLPLFVLKSLFSKSGCDETFIKLVSEFFSLPGQLFYLALFPSFSVNSIAEREKYRPSTHSLQCVTQLRRSGIKIKPRKAESFLDIKYEKQVLQIPSITTNDITSTVLINCVALEQCQERKIKYFSNYVSFMCCLISQPRDVALLGLDGVITNFSQDDQHVADLFNDLGKNTALNVRESYLWKVLHDVGAYYSSCWANSTLKQMLRD</sequence>
<feature type="non-terminal residue" evidence="1">
    <location>
        <position position="1"/>
    </location>
</feature>
<proteinExistence type="predicted"/>
<gene>
    <name evidence="1" type="ORF">CUMW_223950</name>
</gene>
<dbReference type="STRING" id="55188.A0A2H5QF20"/>
<reference evidence="1 2" key="1">
    <citation type="journal article" date="2017" name="Front. Genet.">
        <title>Draft sequencing of the heterozygous diploid genome of Satsuma (Citrus unshiu Marc.) using a hybrid assembly approach.</title>
        <authorList>
            <person name="Shimizu T."/>
            <person name="Tanizawa Y."/>
            <person name="Mochizuki T."/>
            <person name="Nagasaki H."/>
            <person name="Yoshioka T."/>
            <person name="Toyoda A."/>
            <person name="Fujiyama A."/>
            <person name="Kaminuma E."/>
            <person name="Nakamura Y."/>
        </authorList>
    </citation>
    <scope>NUCLEOTIDE SEQUENCE [LARGE SCALE GENOMIC DNA]</scope>
    <source>
        <strain evidence="2">cv. Miyagawa wase</strain>
    </source>
</reference>
<evidence type="ECO:0000313" key="1">
    <source>
        <dbReference type="EMBL" id="GAY63230.1"/>
    </source>
</evidence>
<dbReference type="Pfam" id="PF03140">
    <property type="entry name" value="DUF247"/>
    <property type="match status" value="2"/>
</dbReference>
<dbReference type="Proteomes" id="UP000236630">
    <property type="component" value="Unassembled WGS sequence"/>
</dbReference>
<evidence type="ECO:0000313" key="2">
    <source>
        <dbReference type="Proteomes" id="UP000236630"/>
    </source>
</evidence>
<keyword evidence="2" id="KW-1185">Reference proteome</keyword>